<dbReference type="GO" id="GO:0004806">
    <property type="term" value="F:triacylglycerol lipase activity"/>
    <property type="evidence" value="ECO:0007669"/>
    <property type="project" value="InterPro"/>
</dbReference>
<keyword evidence="1" id="KW-0812">Transmembrane</keyword>
<dbReference type="EMBL" id="NQMQ01000022">
    <property type="protein sequence ID" value="PAJ68811.1"/>
    <property type="molecule type" value="Genomic_DNA"/>
</dbReference>
<keyword evidence="2" id="KW-0732">Signal</keyword>
<dbReference type="GO" id="GO:0016042">
    <property type="term" value="P:lipid catabolic process"/>
    <property type="evidence" value="ECO:0007669"/>
    <property type="project" value="InterPro"/>
</dbReference>
<sequence>MKTTTFIIPAAAVALVCAGIPVAEASISEPPGTLLSSADVPASDGQRIRYTTQNEAGETVEVSGALYDTPNARGLIAVAPGTRGMADHCAPSAGEAMLSSIKDGSIGINYEAPIVGTLIDAGYRVVVTDYIGLGTPGTHTYLNRIEQGHALIDAARATAHDDEAIAFWGYSQGGGASAAAAELVADYAPELDVRATFAGAPPADPLAVMEQGSTGMLETVVGYSTISYASTYPDFREALEEHLTDEGRRWFAALEKSCITDPPIPHGDLFEGGETLTELVRTDDRFTRTLNHNKLGTVPVSAPIMVMTNPDDDLVPEQQATQLARDYEALGSDVEYRLLSVPGTKTAPLSSGSSLAPFEDADALTRLSSYPISNMPVAGHAAPIVLNAGDALAWLADHMPPKKIDATRVAVTSILAVLAVLAGVGSVLAPSLLSPA</sequence>
<evidence type="ECO:0000313" key="3">
    <source>
        <dbReference type="EMBL" id="PAJ68811.1"/>
    </source>
</evidence>
<feature type="transmembrane region" description="Helical" evidence="1">
    <location>
        <begin position="409"/>
        <end position="433"/>
    </location>
</feature>
<dbReference type="Gene3D" id="3.40.50.1820">
    <property type="entry name" value="alpha/beta hydrolase"/>
    <property type="match status" value="1"/>
</dbReference>
<dbReference type="PANTHER" id="PTHR34853">
    <property type="match status" value="1"/>
</dbReference>
<dbReference type="RefSeq" id="WP_095278731.1">
    <property type="nucleotide sequence ID" value="NZ_CP047655.1"/>
</dbReference>
<gene>
    <name evidence="3" type="ORF">CIG21_10200</name>
</gene>
<evidence type="ECO:0000313" key="4">
    <source>
        <dbReference type="Proteomes" id="UP000215771"/>
    </source>
</evidence>
<organism evidence="3 4">
    <name type="scientific">Corynebacterium hadale</name>
    <dbReference type="NCBI Taxonomy" id="2026255"/>
    <lineage>
        <taxon>Bacteria</taxon>
        <taxon>Bacillati</taxon>
        <taxon>Actinomycetota</taxon>
        <taxon>Actinomycetes</taxon>
        <taxon>Mycobacteriales</taxon>
        <taxon>Corynebacteriaceae</taxon>
        <taxon>Corynebacterium</taxon>
    </lineage>
</organism>
<keyword evidence="1" id="KW-1133">Transmembrane helix</keyword>
<keyword evidence="1" id="KW-0472">Membrane</keyword>
<reference evidence="3 4" key="1">
    <citation type="submission" date="2017-08" db="EMBL/GenBank/DDBJ databases">
        <authorList>
            <person name="de Groot N.N."/>
        </authorList>
    </citation>
    <scope>NUCLEOTIDE SEQUENCE [LARGE SCALE GENOMIC DNA]</scope>
    <source>
        <strain evidence="3 4">NBT06-6</strain>
    </source>
</reference>
<evidence type="ECO:0000256" key="1">
    <source>
        <dbReference type="SAM" id="Phobius"/>
    </source>
</evidence>
<feature type="chain" id="PRO_5013170779" description="Lipase" evidence="2">
    <location>
        <begin position="26"/>
        <end position="436"/>
    </location>
</feature>
<dbReference type="InterPro" id="IPR029058">
    <property type="entry name" value="AB_hydrolase_fold"/>
</dbReference>
<dbReference type="Proteomes" id="UP000215771">
    <property type="component" value="Unassembled WGS sequence"/>
</dbReference>
<proteinExistence type="predicted"/>
<comment type="caution">
    <text evidence="3">The sequence shown here is derived from an EMBL/GenBank/DDBJ whole genome shotgun (WGS) entry which is preliminary data.</text>
</comment>
<dbReference type="Pfam" id="PF03583">
    <property type="entry name" value="LIP"/>
    <property type="match status" value="1"/>
</dbReference>
<evidence type="ECO:0008006" key="5">
    <source>
        <dbReference type="Google" id="ProtNLM"/>
    </source>
</evidence>
<dbReference type="AlphaFoldDB" id="A0A269PB30"/>
<accession>A0A269PB30</accession>
<dbReference type="InterPro" id="IPR005152">
    <property type="entry name" value="Lipase_secreted"/>
</dbReference>
<feature type="signal peptide" evidence="2">
    <location>
        <begin position="1"/>
        <end position="25"/>
    </location>
</feature>
<dbReference type="SUPFAM" id="SSF53474">
    <property type="entry name" value="alpha/beta-Hydrolases"/>
    <property type="match status" value="1"/>
</dbReference>
<dbReference type="PANTHER" id="PTHR34853:SF1">
    <property type="entry name" value="LIPASE 5"/>
    <property type="match status" value="1"/>
</dbReference>
<protein>
    <recommendedName>
        <fullName evidence="5">Lipase</fullName>
    </recommendedName>
</protein>
<dbReference type="Gene3D" id="1.10.260.130">
    <property type="match status" value="1"/>
</dbReference>
<name>A0A269PB30_9CORY</name>
<evidence type="ECO:0000256" key="2">
    <source>
        <dbReference type="SAM" id="SignalP"/>
    </source>
</evidence>